<keyword evidence="10 15" id="KW-0460">Magnesium</keyword>
<keyword evidence="11" id="KW-0694">RNA-binding</keyword>
<gene>
    <name evidence="15" type="primary">pheT</name>
    <name evidence="18" type="ORF">A3B37_03200</name>
</gene>
<dbReference type="PANTHER" id="PTHR10947:SF0">
    <property type="entry name" value="PHENYLALANINE--TRNA LIGASE BETA SUBUNIT"/>
    <property type="match status" value="1"/>
</dbReference>
<dbReference type="InterPro" id="IPR036690">
    <property type="entry name" value="Fdx_antiC-bd_sf"/>
</dbReference>
<comment type="cofactor">
    <cofactor evidence="15">
        <name>Mg(2+)</name>
        <dbReference type="ChEBI" id="CHEBI:18420"/>
    </cofactor>
    <text evidence="15">Binds 2 magnesium ions per tetramer.</text>
</comment>
<dbReference type="AlphaFoldDB" id="A0A1G2LBB0"/>
<dbReference type="Gene3D" id="3.30.930.10">
    <property type="entry name" value="Bira Bifunctional Protein, Domain 2"/>
    <property type="match status" value="1"/>
</dbReference>
<comment type="subcellular location">
    <subcellularLocation>
        <location evidence="1 15">Cytoplasm</location>
    </subcellularLocation>
</comment>
<dbReference type="PANTHER" id="PTHR10947">
    <property type="entry name" value="PHENYLALANYL-TRNA SYNTHETASE BETA CHAIN AND LEUCINE-RICH REPEAT-CONTAINING PROTEIN 47"/>
    <property type="match status" value="1"/>
</dbReference>
<organism evidence="18 19">
    <name type="scientific">Candidatus Sungbacteria bacterium RIFCSPLOWO2_01_FULL_59_16</name>
    <dbReference type="NCBI Taxonomy" id="1802280"/>
    <lineage>
        <taxon>Bacteria</taxon>
        <taxon>Candidatus Sungiibacteriota</taxon>
    </lineage>
</organism>
<dbReference type="GO" id="GO:0009328">
    <property type="term" value="C:phenylalanine-tRNA ligase complex"/>
    <property type="evidence" value="ECO:0007669"/>
    <property type="project" value="TreeGrafter"/>
</dbReference>
<feature type="binding site" evidence="15">
    <location>
        <position position="355"/>
    </location>
    <ligand>
        <name>Mg(2+)</name>
        <dbReference type="ChEBI" id="CHEBI:18420"/>
        <note>shared with alpha subunit</note>
    </ligand>
</feature>
<evidence type="ECO:0000256" key="9">
    <source>
        <dbReference type="ARBA" id="ARBA00022840"/>
    </source>
</evidence>
<dbReference type="InterPro" id="IPR045864">
    <property type="entry name" value="aa-tRNA-synth_II/BPL/LPL"/>
</dbReference>
<dbReference type="PROSITE" id="PS51447">
    <property type="entry name" value="FDX_ACB"/>
    <property type="match status" value="1"/>
</dbReference>
<dbReference type="InterPro" id="IPR005147">
    <property type="entry name" value="tRNA_synthase_B5-dom"/>
</dbReference>
<dbReference type="SMART" id="SM00874">
    <property type="entry name" value="B5"/>
    <property type="match status" value="1"/>
</dbReference>
<evidence type="ECO:0000313" key="18">
    <source>
        <dbReference type="EMBL" id="OHA08926.1"/>
    </source>
</evidence>
<dbReference type="EC" id="6.1.1.20" evidence="15"/>
<evidence type="ECO:0000256" key="11">
    <source>
        <dbReference type="ARBA" id="ARBA00022884"/>
    </source>
</evidence>
<dbReference type="InterPro" id="IPR020825">
    <property type="entry name" value="Phe-tRNA_synthase-like_B3/B4"/>
</dbReference>
<evidence type="ECO:0000256" key="7">
    <source>
        <dbReference type="ARBA" id="ARBA00022723"/>
    </source>
</evidence>
<comment type="similarity">
    <text evidence="2 15">Belongs to the phenylalanyl-tRNA synthetase beta subunit family. Type 1 subfamily.</text>
</comment>
<feature type="binding site" evidence="15">
    <location>
        <position position="358"/>
    </location>
    <ligand>
        <name>Mg(2+)</name>
        <dbReference type="ChEBI" id="CHEBI:18420"/>
        <note>shared with alpha subunit</note>
    </ligand>
</feature>
<dbReference type="Gene3D" id="3.30.70.380">
    <property type="entry name" value="Ferrodoxin-fold anticodon-binding domain"/>
    <property type="match status" value="1"/>
</dbReference>
<dbReference type="EMBL" id="MHQS01000009">
    <property type="protein sequence ID" value="OHA08926.1"/>
    <property type="molecule type" value="Genomic_DNA"/>
</dbReference>
<dbReference type="InterPro" id="IPR045060">
    <property type="entry name" value="Phe-tRNA-ligase_IIc_bsu"/>
</dbReference>
<evidence type="ECO:0000256" key="15">
    <source>
        <dbReference type="HAMAP-Rule" id="MF_00283"/>
    </source>
</evidence>
<dbReference type="InterPro" id="IPR005121">
    <property type="entry name" value="Fdx_antiC-bd"/>
</dbReference>
<keyword evidence="8 15" id="KW-0547">Nucleotide-binding</keyword>
<dbReference type="Proteomes" id="UP000176705">
    <property type="component" value="Unassembled WGS sequence"/>
</dbReference>
<evidence type="ECO:0000256" key="12">
    <source>
        <dbReference type="ARBA" id="ARBA00022917"/>
    </source>
</evidence>
<dbReference type="SUPFAM" id="SSF55681">
    <property type="entry name" value="Class II aaRS and biotin synthetases"/>
    <property type="match status" value="1"/>
</dbReference>
<evidence type="ECO:0000256" key="4">
    <source>
        <dbReference type="ARBA" id="ARBA00022490"/>
    </source>
</evidence>
<dbReference type="PROSITE" id="PS51483">
    <property type="entry name" value="B5"/>
    <property type="match status" value="1"/>
</dbReference>
<dbReference type="SMART" id="SM00873">
    <property type="entry name" value="B3_4"/>
    <property type="match status" value="1"/>
</dbReference>
<dbReference type="NCBIfam" id="TIGR00472">
    <property type="entry name" value="pheT_bact"/>
    <property type="match status" value="1"/>
</dbReference>
<dbReference type="InterPro" id="IPR009061">
    <property type="entry name" value="DNA-bd_dom_put_sf"/>
</dbReference>
<dbReference type="Pfam" id="PF17759">
    <property type="entry name" value="tRNA_synthFbeta"/>
    <property type="match status" value="1"/>
</dbReference>
<evidence type="ECO:0000256" key="10">
    <source>
        <dbReference type="ARBA" id="ARBA00022842"/>
    </source>
</evidence>
<reference evidence="18 19" key="1">
    <citation type="journal article" date="2016" name="Nat. Commun.">
        <title>Thousands of microbial genomes shed light on interconnected biogeochemical processes in an aquifer system.</title>
        <authorList>
            <person name="Anantharaman K."/>
            <person name="Brown C.T."/>
            <person name="Hug L.A."/>
            <person name="Sharon I."/>
            <person name="Castelle C.J."/>
            <person name="Probst A.J."/>
            <person name="Thomas B.C."/>
            <person name="Singh A."/>
            <person name="Wilkins M.J."/>
            <person name="Karaoz U."/>
            <person name="Brodie E.L."/>
            <person name="Williams K.H."/>
            <person name="Hubbard S.S."/>
            <person name="Banfield J.F."/>
        </authorList>
    </citation>
    <scope>NUCLEOTIDE SEQUENCE [LARGE SCALE GENOMIC DNA]</scope>
</reference>
<dbReference type="HAMAP" id="MF_00283">
    <property type="entry name" value="Phe_tRNA_synth_beta1"/>
    <property type="match status" value="1"/>
</dbReference>
<evidence type="ECO:0000256" key="8">
    <source>
        <dbReference type="ARBA" id="ARBA00022741"/>
    </source>
</evidence>
<dbReference type="GO" id="GO:0004826">
    <property type="term" value="F:phenylalanine-tRNA ligase activity"/>
    <property type="evidence" value="ECO:0007669"/>
    <property type="project" value="UniProtKB-UniRule"/>
</dbReference>
<keyword evidence="7 15" id="KW-0479">Metal-binding</keyword>
<comment type="catalytic activity">
    <reaction evidence="14 15">
        <text>tRNA(Phe) + L-phenylalanine + ATP = L-phenylalanyl-tRNA(Phe) + AMP + diphosphate + H(+)</text>
        <dbReference type="Rhea" id="RHEA:19413"/>
        <dbReference type="Rhea" id="RHEA-COMP:9668"/>
        <dbReference type="Rhea" id="RHEA-COMP:9699"/>
        <dbReference type="ChEBI" id="CHEBI:15378"/>
        <dbReference type="ChEBI" id="CHEBI:30616"/>
        <dbReference type="ChEBI" id="CHEBI:33019"/>
        <dbReference type="ChEBI" id="CHEBI:58095"/>
        <dbReference type="ChEBI" id="CHEBI:78442"/>
        <dbReference type="ChEBI" id="CHEBI:78531"/>
        <dbReference type="ChEBI" id="CHEBI:456215"/>
        <dbReference type="EC" id="6.1.1.20"/>
    </reaction>
</comment>
<evidence type="ECO:0000256" key="2">
    <source>
        <dbReference type="ARBA" id="ARBA00008653"/>
    </source>
</evidence>
<accession>A0A1G2LBB0</accession>
<dbReference type="STRING" id="1802280.A3B37_03200"/>
<dbReference type="Pfam" id="PF03147">
    <property type="entry name" value="FDX-ACB"/>
    <property type="match status" value="1"/>
</dbReference>
<protein>
    <recommendedName>
        <fullName evidence="15">Phenylalanine--tRNA ligase beta subunit</fullName>
        <ecNumber evidence="15">6.1.1.20</ecNumber>
    </recommendedName>
    <alternativeName>
        <fullName evidence="15">Phenylalanyl-tRNA synthetase beta subunit</fullName>
        <shortName evidence="15">PheRS</shortName>
    </alternativeName>
</protein>
<evidence type="ECO:0000259" key="16">
    <source>
        <dbReference type="PROSITE" id="PS51447"/>
    </source>
</evidence>
<dbReference type="SUPFAM" id="SSF56037">
    <property type="entry name" value="PheT/TilS domain"/>
    <property type="match status" value="1"/>
</dbReference>
<dbReference type="SUPFAM" id="SSF54991">
    <property type="entry name" value="Anticodon-binding domain of PheRS"/>
    <property type="match status" value="1"/>
</dbReference>
<dbReference type="GO" id="GO:0006432">
    <property type="term" value="P:phenylalanyl-tRNA aminoacylation"/>
    <property type="evidence" value="ECO:0007669"/>
    <property type="project" value="UniProtKB-UniRule"/>
</dbReference>
<feature type="domain" description="B5" evidence="17">
    <location>
        <begin position="295"/>
        <end position="371"/>
    </location>
</feature>
<comment type="caution">
    <text evidence="18">The sequence shown here is derived from an EMBL/GenBank/DDBJ whole genome shotgun (WGS) entry which is preliminary data.</text>
</comment>
<sequence length="687" mass="76254">MKFSYRWLKALYPKIPPPQKAAKLLTFHAFQVEGMEKVGTDTTLDLDQQVLGVRASDASGHLGIARELAVIRGGGLKTPPVRVKEDPKILAQDLLRVRVETEYVARYSARVLTNITVWPSPKWMQERLITCGIRPINIVVDTTNYIMLETGQPLHAFDYDRLGGAQKEIIARQAKKGETLETLGDDSQSITLAATDIVIADPRGPIGLGGIKGGKGSEIRSGTKRIVIEAANFDPTTIRLTSQRLRLRTDASWRFEHGIAPEMTTYALDRAAELLAKHAHGRIAKGTIDVYPRKEPRRAIPFSPSRAASLMGTLVPEATAVSILKRLGCAVTKKTQGLYPVIPPSHRRDLAIEEDLIEEVARIWGLEKIPAVLPAIHGGVPKKSGRRVFEDALKDRLVGLGFTESHLSSFTGERTLSLFRIPPQALYHLENPTSPEMAMLVSHAVFQYIRSVAENLHHFDAVRIFGIGRNFTKTPAGPAERRSIVIALAERGKDGREEFYALKSVVDALLESFGIADHWYDDGPEALKRHSSWAHPGRVAEVAVDDRMIGVIGELSAEFTLAVKSRGRIVLAEFDIEKLLAEIESEQEFRPIGKYPSVVRDIAVVVPEDIRADDVESIIENTGGELLADSDLFDYFQDKAMTERGEKSLAFHLIFQSPDRTLTDAEVNRVFKKVADAIKAQNWEVRE</sequence>
<dbReference type="GO" id="GO:0000049">
    <property type="term" value="F:tRNA binding"/>
    <property type="evidence" value="ECO:0007669"/>
    <property type="project" value="UniProtKB-KW"/>
</dbReference>
<dbReference type="Pfam" id="PF03483">
    <property type="entry name" value="B3_4"/>
    <property type="match status" value="1"/>
</dbReference>
<evidence type="ECO:0000256" key="3">
    <source>
        <dbReference type="ARBA" id="ARBA00011209"/>
    </source>
</evidence>
<dbReference type="Gene3D" id="3.50.40.10">
    <property type="entry name" value="Phenylalanyl-trna Synthetase, Chain B, domain 3"/>
    <property type="match status" value="1"/>
</dbReference>
<keyword evidence="4 15" id="KW-0963">Cytoplasm</keyword>
<feature type="binding site" evidence="15">
    <location>
        <position position="349"/>
    </location>
    <ligand>
        <name>Mg(2+)</name>
        <dbReference type="ChEBI" id="CHEBI:18420"/>
        <note>shared with alpha subunit</note>
    </ligand>
</feature>
<dbReference type="InterPro" id="IPR041616">
    <property type="entry name" value="PheRS_beta_core"/>
</dbReference>
<feature type="binding site" evidence="15">
    <location>
        <position position="359"/>
    </location>
    <ligand>
        <name>Mg(2+)</name>
        <dbReference type="ChEBI" id="CHEBI:18420"/>
        <note>shared with alpha subunit</note>
    </ligand>
</feature>
<keyword evidence="6 15" id="KW-0436">Ligase</keyword>
<dbReference type="Pfam" id="PF03484">
    <property type="entry name" value="B5"/>
    <property type="match status" value="1"/>
</dbReference>
<name>A0A1G2LBB0_9BACT</name>
<keyword evidence="13 15" id="KW-0030">Aminoacyl-tRNA synthetase</keyword>
<proteinExistence type="inferred from homology"/>
<dbReference type="FunFam" id="3.30.70.380:FF:000001">
    <property type="entry name" value="Phenylalanine--tRNA ligase beta subunit"/>
    <property type="match status" value="1"/>
</dbReference>
<evidence type="ECO:0000256" key="14">
    <source>
        <dbReference type="ARBA" id="ARBA00049255"/>
    </source>
</evidence>
<evidence type="ECO:0000259" key="17">
    <source>
        <dbReference type="PROSITE" id="PS51483"/>
    </source>
</evidence>
<evidence type="ECO:0000256" key="5">
    <source>
        <dbReference type="ARBA" id="ARBA00022555"/>
    </source>
</evidence>
<keyword evidence="5" id="KW-0820">tRNA-binding</keyword>
<feature type="domain" description="FDX-ACB" evidence="16">
    <location>
        <begin position="593"/>
        <end position="686"/>
    </location>
</feature>
<evidence type="ECO:0000256" key="13">
    <source>
        <dbReference type="ARBA" id="ARBA00023146"/>
    </source>
</evidence>
<evidence type="ECO:0000256" key="1">
    <source>
        <dbReference type="ARBA" id="ARBA00004496"/>
    </source>
</evidence>
<evidence type="ECO:0000256" key="6">
    <source>
        <dbReference type="ARBA" id="ARBA00022598"/>
    </source>
</evidence>
<comment type="subunit">
    <text evidence="3 15">Tetramer of two alpha and two beta subunits.</text>
</comment>
<dbReference type="InterPro" id="IPR004532">
    <property type="entry name" value="Phe-tRNA-ligase_IIc_bsu_bact"/>
</dbReference>
<dbReference type="InterPro" id="IPR005146">
    <property type="entry name" value="B3/B4_tRNA-bd"/>
</dbReference>
<keyword evidence="12 15" id="KW-0648">Protein biosynthesis</keyword>
<dbReference type="Gene3D" id="3.30.56.10">
    <property type="match status" value="2"/>
</dbReference>
<dbReference type="SMART" id="SM00896">
    <property type="entry name" value="FDX-ACB"/>
    <property type="match status" value="1"/>
</dbReference>
<keyword evidence="9 15" id="KW-0067">ATP-binding</keyword>
<evidence type="ECO:0000313" key="19">
    <source>
        <dbReference type="Proteomes" id="UP000176705"/>
    </source>
</evidence>
<dbReference type="GO" id="GO:0000287">
    <property type="term" value="F:magnesium ion binding"/>
    <property type="evidence" value="ECO:0007669"/>
    <property type="project" value="UniProtKB-UniRule"/>
</dbReference>
<dbReference type="GO" id="GO:0005524">
    <property type="term" value="F:ATP binding"/>
    <property type="evidence" value="ECO:0007669"/>
    <property type="project" value="UniProtKB-UniRule"/>
</dbReference>
<dbReference type="SUPFAM" id="SSF46955">
    <property type="entry name" value="Putative DNA-binding domain"/>
    <property type="match status" value="1"/>
</dbReference>